<evidence type="ECO:0000256" key="3">
    <source>
        <dbReference type="ARBA" id="ARBA00022700"/>
    </source>
</evidence>
<dbReference type="SMART" id="SM00252">
    <property type="entry name" value="SH2"/>
    <property type="match status" value="1"/>
</dbReference>
<reference evidence="10 11" key="1">
    <citation type="submission" date="2024-04" db="EMBL/GenBank/DDBJ databases">
        <authorList>
            <consortium name="Genoscope - CEA"/>
            <person name="William W."/>
        </authorList>
    </citation>
    <scope>NUCLEOTIDE SEQUENCE [LARGE SCALE GENOMIC DNA]</scope>
</reference>
<dbReference type="Gene3D" id="3.30.505.10">
    <property type="entry name" value="SH2 domain"/>
    <property type="match status" value="1"/>
</dbReference>
<evidence type="ECO:0008006" key="12">
    <source>
        <dbReference type="Google" id="ProtNLM"/>
    </source>
</evidence>
<sequence length="553" mass="62381">MASPSVGLTSPDMSDVVEDATSPLTMNATALSTPVPITQPQRAVSNVYTPLLTSTRSSTCQPPLLSDSSSSNTFKISQNDSQKPLTLGLKKNTGKSPPMMQNTRVQRSSVRPFFCCGSELSLVSLVDGLELTDSSSKDKKFNSIECNSSSDEDESAENSFSSHKLKTAPKALGVASNVEGRPTMMRRKKKDKLGAKKKFWGLRFHGRWNPRWRVPQPQRSSSHRCELAYHGSGCQGTYQTSGSPGSGRRSPRARPVSVASQLIDLTFVDFDRLYPTEDIDAIRKRERAEEMATGVEVDPNILPRVFHPSFEISGPMLSMVRRRRLASGNSDIIISLPESPAEDYSLLMNNMVWQWQEHVGSPAVSDSPQIHTQVDFIHCLVPHLVNILACPFYWGVMDRYEAERLLDNKPEGTFLLRDSAQEDFLFSVSFRRYNRSLHARVEQWNHRFSFDAHDPAVFSAPSVCELMEHYKDPCCCMFFEPMLTRPLARNFPFSLQHVCRAAICDRLKYDQIRTLPLPNSLKQFLQVYHYKQKVRVRVFDGPQPVFPSTSLVF</sequence>
<dbReference type="SUPFAM" id="SSF55550">
    <property type="entry name" value="SH2 domain"/>
    <property type="match status" value="1"/>
</dbReference>
<dbReference type="PANTHER" id="PTHR10155:SF0">
    <property type="entry name" value="SUPPRESSOR OF CYTOKINE SIGNALING AT 36E, ISOFORM D"/>
    <property type="match status" value="1"/>
</dbReference>
<evidence type="ECO:0000313" key="11">
    <source>
        <dbReference type="Proteomes" id="UP001497497"/>
    </source>
</evidence>
<evidence type="ECO:0000256" key="7">
    <source>
        <dbReference type="SAM" id="MobiDB-lite"/>
    </source>
</evidence>
<comment type="pathway">
    <text evidence="1">Protein modification; protein ubiquitination.</text>
</comment>
<organism evidence="10 11">
    <name type="scientific">Lymnaea stagnalis</name>
    <name type="common">Great pond snail</name>
    <name type="synonym">Helix stagnalis</name>
    <dbReference type="NCBI Taxonomy" id="6523"/>
    <lineage>
        <taxon>Eukaryota</taxon>
        <taxon>Metazoa</taxon>
        <taxon>Spiralia</taxon>
        <taxon>Lophotrochozoa</taxon>
        <taxon>Mollusca</taxon>
        <taxon>Gastropoda</taxon>
        <taxon>Heterobranchia</taxon>
        <taxon>Euthyneura</taxon>
        <taxon>Panpulmonata</taxon>
        <taxon>Hygrophila</taxon>
        <taxon>Lymnaeoidea</taxon>
        <taxon>Lymnaeidae</taxon>
        <taxon>Lymnaea</taxon>
    </lineage>
</organism>
<dbReference type="SMART" id="SM00969">
    <property type="entry name" value="SOCS_box"/>
    <property type="match status" value="1"/>
</dbReference>
<dbReference type="Pfam" id="PF07525">
    <property type="entry name" value="SOCS_box"/>
    <property type="match status" value="1"/>
</dbReference>
<gene>
    <name evidence="10" type="ORF">GSLYS_00012360001</name>
</gene>
<dbReference type="Pfam" id="PF00017">
    <property type="entry name" value="SH2"/>
    <property type="match status" value="1"/>
</dbReference>
<evidence type="ECO:0000256" key="6">
    <source>
        <dbReference type="PROSITE-ProRule" id="PRU00191"/>
    </source>
</evidence>
<evidence type="ECO:0000313" key="10">
    <source>
        <dbReference type="EMBL" id="CAL1538539.1"/>
    </source>
</evidence>
<dbReference type="Proteomes" id="UP001497497">
    <property type="component" value="Unassembled WGS sequence"/>
</dbReference>
<dbReference type="InterPro" id="IPR001496">
    <property type="entry name" value="SOCS_box"/>
</dbReference>
<evidence type="ECO:0000256" key="1">
    <source>
        <dbReference type="ARBA" id="ARBA00004906"/>
    </source>
</evidence>
<protein>
    <recommendedName>
        <fullName evidence="12">Suppressor of cytokine signaling 5</fullName>
    </recommendedName>
</protein>
<feature type="region of interest" description="Disordered" evidence="7">
    <location>
        <begin position="233"/>
        <end position="252"/>
    </location>
</feature>
<evidence type="ECO:0000256" key="2">
    <source>
        <dbReference type="ARBA" id="ARBA00022604"/>
    </source>
</evidence>
<dbReference type="FunFam" id="3.30.505.10:FF:000028">
    <property type="entry name" value="Suppressor of cytokine signaling 5"/>
    <property type="match status" value="1"/>
</dbReference>
<dbReference type="InterPro" id="IPR000980">
    <property type="entry name" value="SH2"/>
</dbReference>
<evidence type="ECO:0000256" key="5">
    <source>
        <dbReference type="ARBA" id="ARBA00022999"/>
    </source>
</evidence>
<evidence type="ECO:0000259" key="9">
    <source>
        <dbReference type="PROSITE" id="PS50225"/>
    </source>
</evidence>
<feature type="domain" description="SH2" evidence="8">
    <location>
        <begin position="392"/>
        <end position="487"/>
    </location>
</feature>
<evidence type="ECO:0000256" key="4">
    <source>
        <dbReference type="ARBA" id="ARBA00022786"/>
    </source>
</evidence>
<keyword evidence="11" id="KW-1185">Reference proteome</keyword>
<name>A0AAV2HWJ5_LYMST</name>
<feature type="region of interest" description="Disordered" evidence="7">
    <location>
        <begin position="134"/>
        <end position="168"/>
    </location>
</feature>
<dbReference type="AlphaFoldDB" id="A0AAV2HWJ5"/>
<feature type="domain" description="SOCS box" evidence="9">
    <location>
        <begin position="482"/>
        <end position="531"/>
    </location>
</feature>
<dbReference type="PROSITE" id="PS50225">
    <property type="entry name" value="SOCS"/>
    <property type="match status" value="1"/>
</dbReference>
<dbReference type="SUPFAM" id="SSF158235">
    <property type="entry name" value="SOCS box-like"/>
    <property type="match status" value="1"/>
</dbReference>
<dbReference type="GO" id="GO:0046854">
    <property type="term" value="P:phosphatidylinositol phosphate biosynthetic process"/>
    <property type="evidence" value="ECO:0007669"/>
    <property type="project" value="TreeGrafter"/>
</dbReference>
<dbReference type="PANTHER" id="PTHR10155">
    <property type="entry name" value="PHOSPHATIDYLINOSITOL 3-KINASE REGULATORY SUBUNIT"/>
    <property type="match status" value="1"/>
</dbReference>
<dbReference type="GO" id="GO:0035556">
    <property type="term" value="P:intracellular signal transduction"/>
    <property type="evidence" value="ECO:0007669"/>
    <property type="project" value="InterPro"/>
</dbReference>
<evidence type="ECO:0000259" key="8">
    <source>
        <dbReference type="PROSITE" id="PS50001"/>
    </source>
</evidence>
<comment type="caution">
    <text evidence="10">The sequence shown here is derived from an EMBL/GenBank/DDBJ whole genome shotgun (WGS) entry which is preliminary data.</text>
</comment>
<keyword evidence="4" id="KW-0833">Ubl conjugation pathway</keyword>
<dbReference type="PROSITE" id="PS50001">
    <property type="entry name" value="SH2"/>
    <property type="match status" value="1"/>
</dbReference>
<dbReference type="EMBL" id="CAXITT010000302">
    <property type="protein sequence ID" value="CAL1538539.1"/>
    <property type="molecule type" value="Genomic_DNA"/>
</dbReference>
<dbReference type="InterPro" id="IPR036860">
    <property type="entry name" value="SH2_dom_sf"/>
</dbReference>
<dbReference type="SMART" id="SM00253">
    <property type="entry name" value="SOCS"/>
    <property type="match status" value="1"/>
</dbReference>
<proteinExistence type="predicted"/>
<dbReference type="GO" id="GO:0005942">
    <property type="term" value="C:phosphatidylinositol 3-kinase complex"/>
    <property type="evidence" value="ECO:0007669"/>
    <property type="project" value="TreeGrafter"/>
</dbReference>
<dbReference type="InterPro" id="IPR036036">
    <property type="entry name" value="SOCS_box-like_dom_sf"/>
</dbReference>
<keyword evidence="5 6" id="KW-0727">SH2 domain</keyword>
<feature type="compositionally biased region" description="Low complexity" evidence="7">
    <location>
        <begin position="241"/>
        <end position="252"/>
    </location>
</feature>
<dbReference type="GO" id="GO:0046935">
    <property type="term" value="F:1-phosphatidylinositol-3-kinase regulator activity"/>
    <property type="evidence" value="ECO:0007669"/>
    <property type="project" value="TreeGrafter"/>
</dbReference>
<keyword evidence="3" id="KW-0734">Signal transduction inhibitor</keyword>
<feature type="region of interest" description="Disordered" evidence="7">
    <location>
        <begin position="58"/>
        <end position="104"/>
    </location>
</feature>
<accession>A0AAV2HWJ5</accession>
<dbReference type="GO" id="GO:0009968">
    <property type="term" value="P:negative regulation of signal transduction"/>
    <property type="evidence" value="ECO:0007669"/>
    <property type="project" value="UniProtKB-KW"/>
</dbReference>
<feature type="compositionally biased region" description="Polar residues" evidence="7">
    <location>
        <begin position="58"/>
        <end position="84"/>
    </location>
</feature>
<keyword evidence="2" id="KW-0341">Growth regulation</keyword>